<keyword evidence="3" id="KW-1185">Reference proteome</keyword>
<reference evidence="2 3" key="1">
    <citation type="journal article" date="2021" name="BMC Biol.">
        <title>Horizontally acquired antibacterial genes associated with adaptive radiation of ladybird beetles.</title>
        <authorList>
            <person name="Li H.S."/>
            <person name="Tang X.F."/>
            <person name="Huang Y.H."/>
            <person name="Xu Z.Y."/>
            <person name="Chen M.L."/>
            <person name="Du X.Y."/>
            <person name="Qiu B.Y."/>
            <person name="Chen P.T."/>
            <person name="Zhang W."/>
            <person name="Slipinski A."/>
            <person name="Escalona H.E."/>
            <person name="Waterhouse R.M."/>
            <person name="Zwick A."/>
            <person name="Pang H."/>
        </authorList>
    </citation>
    <scope>NUCLEOTIDE SEQUENCE [LARGE SCALE GENOMIC DNA]</scope>
    <source>
        <strain evidence="2">SYSU2018</strain>
    </source>
</reference>
<feature type="compositionally biased region" description="Polar residues" evidence="1">
    <location>
        <begin position="68"/>
        <end position="81"/>
    </location>
</feature>
<sequence length="155" mass="17186">MAYYKLSLYKANMFCKQPSAPFPSEFTPLNKGGRALPIQKEDNFTTTNPPPAPKKLLYSAVTKTPIRQQRLHINSTSLNSQNKRKMPVSPDSSISSPSPSQYSTTVVQVHNFESDKDKTGNIINDNTLRKTTVYDESYLGDLSMGSEGGTHSPEI</sequence>
<dbReference type="Proteomes" id="UP001516400">
    <property type="component" value="Unassembled WGS sequence"/>
</dbReference>
<organism evidence="2 3">
    <name type="scientific">Cryptolaemus montrouzieri</name>
    <dbReference type="NCBI Taxonomy" id="559131"/>
    <lineage>
        <taxon>Eukaryota</taxon>
        <taxon>Metazoa</taxon>
        <taxon>Ecdysozoa</taxon>
        <taxon>Arthropoda</taxon>
        <taxon>Hexapoda</taxon>
        <taxon>Insecta</taxon>
        <taxon>Pterygota</taxon>
        <taxon>Neoptera</taxon>
        <taxon>Endopterygota</taxon>
        <taxon>Coleoptera</taxon>
        <taxon>Polyphaga</taxon>
        <taxon>Cucujiformia</taxon>
        <taxon>Coccinelloidea</taxon>
        <taxon>Coccinellidae</taxon>
        <taxon>Scymninae</taxon>
        <taxon>Scymnini</taxon>
        <taxon>Cryptolaemus</taxon>
    </lineage>
</organism>
<dbReference type="EMBL" id="JABFTP020000144">
    <property type="protein sequence ID" value="KAL3281747.1"/>
    <property type="molecule type" value="Genomic_DNA"/>
</dbReference>
<proteinExistence type="predicted"/>
<comment type="caution">
    <text evidence="2">The sequence shown here is derived from an EMBL/GenBank/DDBJ whole genome shotgun (WGS) entry which is preliminary data.</text>
</comment>
<feature type="compositionally biased region" description="Low complexity" evidence="1">
    <location>
        <begin position="87"/>
        <end position="103"/>
    </location>
</feature>
<evidence type="ECO:0000313" key="2">
    <source>
        <dbReference type="EMBL" id="KAL3281747.1"/>
    </source>
</evidence>
<dbReference type="AlphaFoldDB" id="A0ABD2NT91"/>
<accession>A0ABD2NT91</accession>
<gene>
    <name evidence="2" type="ORF">HHI36_004951</name>
</gene>
<protein>
    <submittedName>
        <fullName evidence="2">Uncharacterized protein</fullName>
    </submittedName>
</protein>
<evidence type="ECO:0000256" key="1">
    <source>
        <dbReference type="SAM" id="MobiDB-lite"/>
    </source>
</evidence>
<name>A0ABD2NT91_9CUCU</name>
<evidence type="ECO:0000313" key="3">
    <source>
        <dbReference type="Proteomes" id="UP001516400"/>
    </source>
</evidence>
<feature type="region of interest" description="Disordered" evidence="1">
    <location>
        <begin position="68"/>
        <end position="105"/>
    </location>
</feature>